<keyword evidence="5" id="KW-1185">Reference proteome</keyword>
<keyword evidence="3" id="KW-0472">Membrane</keyword>
<name>A0A9X9P6V3_9CAUD</name>
<keyword evidence="1" id="KW-0175">Coiled coil</keyword>
<organism evidence="4 5">
    <name type="scientific">Arthrobacter phage VResidence</name>
    <dbReference type="NCBI Taxonomy" id="2927294"/>
    <lineage>
        <taxon>Viruses</taxon>
        <taxon>Duplodnaviria</taxon>
        <taxon>Heunggongvirae</taxon>
        <taxon>Uroviricota</taxon>
        <taxon>Caudoviricetes</taxon>
        <taxon>Casidaviridae</taxon>
        <taxon>Manhattanvirus</taxon>
        <taxon>Manhattanvirus vresidence</taxon>
    </lineage>
</organism>
<evidence type="ECO:0000256" key="2">
    <source>
        <dbReference type="SAM" id="MobiDB-lite"/>
    </source>
</evidence>
<dbReference type="Gene3D" id="1.20.5.170">
    <property type="match status" value="1"/>
</dbReference>
<feature type="coiled-coil region" evidence="1">
    <location>
        <begin position="49"/>
        <end position="90"/>
    </location>
</feature>
<dbReference type="EMBL" id="OP434455">
    <property type="protein sequence ID" value="UYL87627.1"/>
    <property type="molecule type" value="Genomic_DNA"/>
</dbReference>
<evidence type="ECO:0000256" key="1">
    <source>
        <dbReference type="SAM" id="Coils"/>
    </source>
</evidence>
<evidence type="ECO:0000313" key="5">
    <source>
        <dbReference type="Proteomes" id="UP001164923"/>
    </source>
</evidence>
<keyword evidence="3" id="KW-1133">Transmembrane helix</keyword>
<accession>A0A9X9P6V3</accession>
<dbReference type="Proteomes" id="UP001164923">
    <property type="component" value="Segment"/>
</dbReference>
<sequence>MPDFLPAILGFLGVVTGGVLSYFGVRFTARQNAKAAQDASNVSNRQVDVDEWKAIVAALREEVGRLSERVAVLETKRDTDRDTIEALESEAHAREARYRVALRFIRELLAWARTVTPDLDPPDPPELIREDVTTERNPT</sequence>
<feature type="transmembrane region" description="Helical" evidence="3">
    <location>
        <begin position="6"/>
        <end position="25"/>
    </location>
</feature>
<gene>
    <name evidence="4" type="primary">22</name>
    <name evidence="4" type="ORF">SEA_VRESIDENCE_22</name>
</gene>
<reference evidence="4" key="1">
    <citation type="submission" date="2024-06" db="EMBL/GenBank/DDBJ databases">
        <authorList>
            <person name="Hatch R.X."/>
            <person name="Arellano O.M."/>
            <person name="Sasaoka A.N."/>
            <person name="Stewart A.S."/>
            <person name="Velarde E.T."/>
            <person name="Garcia Costas A.M."/>
            <person name="Furlong K.P."/>
            <person name="Rudner A.D."/>
            <person name="Beyer A.R."/>
            <person name="Chong R.A."/>
            <person name="Edgington N.P."/>
            <person name="Freise A.C."/>
            <person name="Gibb B.P."/>
            <person name="Klyczek K.K."/>
            <person name="Swerdlow S.J."/>
            <person name="Garlena R.A."/>
            <person name="Russell D.A."/>
            <person name="Jacobs-Sera D."/>
            <person name="Hatfull G.F."/>
        </authorList>
    </citation>
    <scope>NUCLEOTIDE SEQUENCE</scope>
</reference>
<keyword evidence="3" id="KW-0812">Transmembrane</keyword>
<evidence type="ECO:0000313" key="4">
    <source>
        <dbReference type="EMBL" id="UYL87627.1"/>
    </source>
</evidence>
<protein>
    <submittedName>
        <fullName evidence="4">Membrane protein</fullName>
    </submittedName>
</protein>
<feature type="region of interest" description="Disordered" evidence="2">
    <location>
        <begin position="115"/>
        <end position="139"/>
    </location>
</feature>
<proteinExistence type="predicted"/>
<feature type="compositionally biased region" description="Basic and acidic residues" evidence="2">
    <location>
        <begin position="126"/>
        <end position="139"/>
    </location>
</feature>
<evidence type="ECO:0000256" key="3">
    <source>
        <dbReference type="SAM" id="Phobius"/>
    </source>
</evidence>